<feature type="compositionally biased region" description="Polar residues" evidence="1">
    <location>
        <begin position="1"/>
        <end position="11"/>
    </location>
</feature>
<accession>D3AL58</accession>
<comment type="caution">
    <text evidence="2">The sequence shown here is derived from an EMBL/GenBank/DDBJ whole genome shotgun (WGS) entry which is preliminary data.</text>
</comment>
<evidence type="ECO:0000256" key="1">
    <source>
        <dbReference type="SAM" id="MobiDB-lite"/>
    </source>
</evidence>
<organism evidence="2 3">
    <name type="scientific">Hungatella hathewayi DSM 13479</name>
    <dbReference type="NCBI Taxonomy" id="566550"/>
    <lineage>
        <taxon>Bacteria</taxon>
        <taxon>Bacillati</taxon>
        <taxon>Bacillota</taxon>
        <taxon>Clostridia</taxon>
        <taxon>Lachnospirales</taxon>
        <taxon>Lachnospiraceae</taxon>
        <taxon>Hungatella</taxon>
    </lineage>
</organism>
<evidence type="ECO:0000313" key="2">
    <source>
        <dbReference type="EMBL" id="EFC97450.1"/>
    </source>
</evidence>
<sequence length="39" mass="4152">MNGQSAASTKRSINDSKNGKKNAAGPISNHLSCRTLFVF</sequence>
<reference evidence="2 3" key="1">
    <citation type="submission" date="2010-01" db="EMBL/GenBank/DDBJ databases">
        <authorList>
            <person name="Weinstock G."/>
            <person name="Sodergren E."/>
            <person name="Clifton S."/>
            <person name="Fulton L."/>
            <person name="Fulton B."/>
            <person name="Courtney L."/>
            <person name="Fronick C."/>
            <person name="Harrison M."/>
            <person name="Strong C."/>
            <person name="Farmer C."/>
            <person name="Delahaunty K."/>
            <person name="Markovic C."/>
            <person name="Hall O."/>
            <person name="Minx P."/>
            <person name="Tomlinson C."/>
            <person name="Mitreva M."/>
            <person name="Nelson J."/>
            <person name="Hou S."/>
            <person name="Wollam A."/>
            <person name="Pepin K.H."/>
            <person name="Johnson M."/>
            <person name="Bhonagiri V."/>
            <person name="Nash W.E."/>
            <person name="Warren W."/>
            <person name="Chinwalla A."/>
            <person name="Mardis E.R."/>
            <person name="Wilson R.K."/>
        </authorList>
    </citation>
    <scope>NUCLEOTIDE SEQUENCE [LARGE SCALE GENOMIC DNA]</scope>
    <source>
        <strain evidence="2 3">DSM 13479</strain>
    </source>
</reference>
<evidence type="ECO:0000313" key="3">
    <source>
        <dbReference type="Proteomes" id="UP000004968"/>
    </source>
</evidence>
<dbReference type="Proteomes" id="UP000004968">
    <property type="component" value="Unassembled WGS sequence"/>
</dbReference>
<dbReference type="EMBL" id="ACIO01000392">
    <property type="protein sequence ID" value="EFC97450.1"/>
    <property type="molecule type" value="Genomic_DNA"/>
</dbReference>
<dbReference type="HOGENOM" id="CLU_3311007_0_0_9"/>
<dbReference type="AlphaFoldDB" id="D3AL58"/>
<gene>
    <name evidence="2" type="ORF">CLOSTHATH_04352</name>
</gene>
<name>D3AL58_9FIRM</name>
<proteinExistence type="predicted"/>
<protein>
    <submittedName>
        <fullName evidence="2">Uncharacterized protein</fullName>
    </submittedName>
</protein>
<feature type="region of interest" description="Disordered" evidence="1">
    <location>
        <begin position="1"/>
        <end position="27"/>
    </location>
</feature>